<dbReference type="Proteomes" id="UP001229355">
    <property type="component" value="Plasmid unnamed"/>
</dbReference>
<evidence type="ECO:0000313" key="2">
    <source>
        <dbReference type="Proteomes" id="UP001229355"/>
    </source>
</evidence>
<protein>
    <recommendedName>
        <fullName evidence="3">pEK499-p136 HEPN domain-containing protein</fullName>
    </recommendedName>
</protein>
<accession>A0ABY8DMW4</accession>
<evidence type="ECO:0008006" key="3">
    <source>
        <dbReference type="Google" id="ProtNLM"/>
    </source>
</evidence>
<keyword evidence="2" id="KW-1185">Reference proteome</keyword>
<name>A0ABY8DMW4_9HYPH</name>
<geneLocation type="plasmid" evidence="1 2">
    <name>unnamed</name>
</geneLocation>
<sequence>MAQTAWNIVVETLEAEMDQAPIRFFSTFSRLEWAFGQEGVTYTLKPPRVGINWDLVGQAFGGQFYKRIKEDPIARRLIDDPPQVITNEPGVGLHFDAEPPECGDSSAVFNALARIRNNFFHGWKRGLEADDRRHIDDGNAVLRIAYEFCDGHPKLGIVAHRLIYA</sequence>
<dbReference type="RefSeq" id="WP_280663498.1">
    <property type="nucleotide sequence ID" value="NZ_CP120375.1"/>
</dbReference>
<proteinExistence type="predicted"/>
<keyword evidence="1" id="KW-0614">Plasmid</keyword>
<evidence type="ECO:0000313" key="1">
    <source>
        <dbReference type="EMBL" id="WEX91538.1"/>
    </source>
</evidence>
<gene>
    <name evidence="1" type="ORF">PZN02_006360</name>
</gene>
<dbReference type="EMBL" id="CP120375">
    <property type="protein sequence ID" value="WEX91538.1"/>
    <property type="molecule type" value="Genomic_DNA"/>
</dbReference>
<reference evidence="1 2" key="1">
    <citation type="submission" date="2023-03" db="EMBL/GenBank/DDBJ databases">
        <authorList>
            <person name="Kaur S."/>
            <person name="Espinosa-Saiz D."/>
            <person name="Velazquez E."/>
            <person name="Menendez E."/>
            <person name="diCenzo G.C."/>
        </authorList>
    </citation>
    <scope>NUCLEOTIDE SEQUENCE [LARGE SCALE GENOMIC DNA]</scope>
    <source>
        <strain evidence="1 2">LMG 24692</strain>
        <plasmid evidence="1 2">unnamed</plasmid>
    </source>
</reference>
<organism evidence="1 2">
    <name type="scientific">Sinorhizobium garamanticum</name>
    <dbReference type="NCBI Taxonomy" id="680247"/>
    <lineage>
        <taxon>Bacteria</taxon>
        <taxon>Pseudomonadati</taxon>
        <taxon>Pseudomonadota</taxon>
        <taxon>Alphaproteobacteria</taxon>
        <taxon>Hyphomicrobiales</taxon>
        <taxon>Rhizobiaceae</taxon>
        <taxon>Sinorhizobium/Ensifer group</taxon>
        <taxon>Sinorhizobium</taxon>
    </lineage>
</organism>